<reference evidence="15 16" key="1">
    <citation type="submission" date="2019-12" db="EMBL/GenBank/DDBJ databases">
        <title>A genome sequence resource for the geographically widespread anthracnose pathogen Colletotrichum asianum.</title>
        <authorList>
            <person name="Meng Y."/>
        </authorList>
    </citation>
    <scope>NUCLEOTIDE SEQUENCE [LARGE SCALE GENOMIC DNA]</scope>
    <source>
        <strain evidence="15 16">ICMP 18580</strain>
    </source>
</reference>
<evidence type="ECO:0000256" key="2">
    <source>
        <dbReference type="ARBA" id="ARBA00004141"/>
    </source>
</evidence>
<evidence type="ECO:0000256" key="7">
    <source>
        <dbReference type="ARBA" id="ARBA00023004"/>
    </source>
</evidence>
<dbReference type="SUPFAM" id="SSF103473">
    <property type="entry name" value="MFS general substrate transporter"/>
    <property type="match status" value="1"/>
</dbReference>
<keyword evidence="7 10" id="KW-0408">Iron</keyword>
<dbReference type="GO" id="GO:0005506">
    <property type="term" value="F:iron ion binding"/>
    <property type="evidence" value="ECO:0007669"/>
    <property type="project" value="InterPro"/>
</dbReference>
<dbReference type="Gene3D" id="1.10.630.10">
    <property type="entry name" value="Cytochrome P450"/>
    <property type="match status" value="1"/>
</dbReference>
<keyword evidence="5 10" id="KW-0479">Metal-binding</keyword>
<evidence type="ECO:0000256" key="8">
    <source>
        <dbReference type="ARBA" id="ARBA00023033"/>
    </source>
</evidence>
<feature type="region of interest" description="Disordered" evidence="12">
    <location>
        <begin position="1"/>
        <end position="47"/>
    </location>
</feature>
<dbReference type="GO" id="GO:0020037">
    <property type="term" value="F:heme binding"/>
    <property type="evidence" value="ECO:0007669"/>
    <property type="project" value="InterPro"/>
</dbReference>
<protein>
    <submittedName>
        <fullName evidence="15">Major facilitator superfamily transporter</fullName>
    </submittedName>
</protein>
<keyword evidence="9 13" id="KW-0472">Membrane</keyword>
<dbReference type="Gene3D" id="1.20.1720.10">
    <property type="entry name" value="Multidrug resistance protein D"/>
    <property type="match status" value="1"/>
</dbReference>
<feature type="transmembrane region" description="Helical" evidence="13">
    <location>
        <begin position="268"/>
        <end position="288"/>
    </location>
</feature>
<feature type="transmembrane region" description="Helical" evidence="13">
    <location>
        <begin position="237"/>
        <end position="256"/>
    </location>
</feature>
<dbReference type="PANTHER" id="PTHR23501">
    <property type="entry name" value="MAJOR FACILITATOR SUPERFAMILY"/>
    <property type="match status" value="1"/>
</dbReference>
<organism evidence="15 16">
    <name type="scientific">Colletotrichum asianum</name>
    <dbReference type="NCBI Taxonomy" id="702518"/>
    <lineage>
        <taxon>Eukaryota</taxon>
        <taxon>Fungi</taxon>
        <taxon>Dikarya</taxon>
        <taxon>Ascomycota</taxon>
        <taxon>Pezizomycotina</taxon>
        <taxon>Sordariomycetes</taxon>
        <taxon>Hypocreomycetidae</taxon>
        <taxon>Glomerellales</taxon>
        <taxon>Glomerellaceae</taxon>
        <taxon>Colletotrichum</taxon>
        <taxon>Colletotrichum gloeosporioides species complex</taxon>
    </lineage>
</organism>
<proteinExistence type="inferred from homology"/>
<dbReference type="Pfam" id="PF00067">
    <property type="entry name" value="p450"/>
    <property type="match status" value="1"/>
</dbReference>
<evidence type="ECO:0000256" key="12">
    <source>
        <dbReference type="SAM" id="MobiDB-lite"/>
    </source>
</evidence>
<keyword evidence="11" id="KW-0560">Oxidoreductase</keyword>
<dbReference type="InterPro" id="IPR017972">
    <property type="entry name" value="Cyt_P450_CS"/>
</dbReference>
<dbReference type="PROSITE" id="PS50850">
    <property type="entry name" value="MFS"/>
    <property type="match status" value="1"/>
</dbReference>
<dbReference type="PRINTS" id="PR00465">
    <property type="entry name" value="EP450IV"/>
</dbReference>
<keyword evidence="6 13" id="KW-1133">Transmembrane helix</keyword>
<comment type="caution">
    <text evidence="15">The sequence shown here is derived from an EMBL/GenBank/DDBJ whole genome shotgun (WGS) entry which is preliminary data.</text>
</comment>
<gene>
    <name evidence="15" type="ORF">GQ607_005247</name>
</gene>
<keyword evidence="10 11" id="KW-0349">Heme</keyword>
<dbReference type="EMBL" id="WOWK01000023">
    <property type="protein sequence ID" value="KAF0327386.1"/>
    <property type="molecule type" value="Genomic_DNA"/>
</dbReference>
<feature type="compositionally biased region" description="Basic and acidic residues" evidence="12">
    <location>
        <begin position="8"/>
        <end position="42"/>
    </location>
</feature>
<dbReference type="InterPro" id="IPR001128">
    <property type="entry name" value="Cyt_P450"/>
</dbReference>
<dbReference type="Pfam" id="PF07690">
    <property type="entry name" value="MFS_1"/>
    <property type="match status" value="1"/>
</dbReference>
<comment type="subcellular location">
    <subcellularLocation>
        <location evidence="2">Membrane</location>
        <topology evidence="2">Multi-pass membrane protein</topology>
    </subcellularLocation>
</comment>
<evidence type="ECO:0000256" key="9">
    <source>
        <dbReference type="ARBA" id="ARBA00023136"/>
    </source>
</evidence>
<keyword evidence="16" id="KW-1185">Reference proteome</keyword>
<dbReference type="GO" id="GO:0004497">
    <property type="term" value="F:monooxygenase activity"/>
    <property type="evidence" value="ECO:0007669"/>
    <property type="project" value="UniProtKB-KW"/>
</dbReference>
<dbReference type="InterPro" id="IPR002403">
    <property type="entry name" value="Cyt_P450_E_grp-IV"/>
</dbReference>
<evidence type="ECO:0000256" key="4">
    <source>
        <dbReference type="ARBA" id="ARBA00022692"/>
    </source>
</evidence>
<evidence type="ECO:0000313" key="15">
    <source>
        <dbReference type="EMBL" id="KAF0327386.1"/>
    </source>
</evidence>
<evidence type="ECO:0000259" key="14">
    <source>
        <dbReference type="PROSITE" id="PS50850"/>
    </source>
</evidence>
<dbReference type="PROSITE" id="PS00086">
    <property type="entry name" value="CYTOCHROME_P450"/>
    <property type="match status" value="1"/>
</dbReference>
<feature type="binding site" description="axial binding residue" evidence="10">
    <location>
        <position position="331"/>
    </location>
    <ligand>
        <name>heme</name>
        <dbReference type="ChEBI" id="CHEBI:30413"/>
    </ligand>
    <ligandPart>
        <name>Fe</name>
        <dbReference type="ChEBI" id="CHEBI:18248"/>
    </ligandPart>
</feature>
<feature type="transmembrane region" description="Helical" evidence="13">
    <location>
        <begin position="182"/>
        <end position="205"/>
    </location>
</feature>
<evidence type="ECO:0000313" key="16">
    <source>
        <dbReference type="Proteomes" id="UP000434172"/>
    </source>
</evidence>
<dbReference type="SUPFAM" id="SSF48264">
    <property type="entry name" value="Cytochrome P450"/>
    <property type="match status" value="1"/>
</dbReference>
<evidence type="ECO:0000256" key="5">
    <source>
        <dbReference type="ARBA" id="ARBA00022723"/>
    </source>
</evidence>
<dbReference type="GO" id="GO:0005886">
    <property type="term" value="C:plasma membrane"/>
    <property type="evidence" value="ECO:0007669"/>
    <property type="project" value="TreeGrafter"/>
</dbReference>
<dbReference type="AlphaFoldDB" id="A0A8H3ZUU1"/>
<dbReference type="InterPro" id="IPR036396">
    <property type="entry name" value="Cyt_P450_sf"/>
</dbReference>
<evidence type="ECO:0000256" key="6">
    <source>
        <dbReference type="ARBA" id="ARBA00022989"/>
    </source>
</evidence>
<feature type="transmembrane region" description="Helical" evidence="13">
    <location>
        <begin position="55"/>
        <end position="73"/>
    </location>
</feature>
<feature type="transmembrane region" description="Helical" evidence="13">
    <location>
        <begin position="332"/>
        <end position="353"/>
    </location>
</feature>
<feature type="transmembrane region" description="Helical" evidence="13">
    <location>
        <begin position="126"/>
        <end position="150"/>
    </location>
</feature>
<dbReference type="OrthoDB" id="5243606at2759"/>
<comment type="cofactor">
    <cofactor evidence="1 10">
        <name>heme</name>
        <dbReference type="ChEBI" id="CHEBI:30413"/>
    </cofactor>
</comment>
<dbReference type="InterPro" id="IPR020846">
    <property type="entry name" value="MFS_dom"/>
</dbReference>
<evidence type="ECO:0000256" key="10">
    <source>
        <dbReference type="PIRSR" id="PIRSR602403-1"/>
    </source>
</evidence>
<dbReference type="InterPro" id="IPR036259">
    <property type="entry name" value="MFS_trans_sf"/>
</dbReference>
<dbReference type="GO" id="GO:0016705">
    <property type="term" value="F:oxidoreductase activity, acting on paired donors, with incorporation or reduction of molecular oxygen"/>
    <property type="evidence" value="ECO:0007669"/>
    <property type="project" value="InterPro"/>
</dbReference>
<name>A0A8H3ZUU1_9PEZI</name>
<keyword evidence="8 11" id="KW-0503">Monooxygenase</keyword>
<accession>A0A8H3ZUU1</accession>
<dbReference type="PANTHER" id="PTHR23501:SF198">
    <property type="entry name" value="AZOLE RESISTANCE PROTEIN 1-RELATED"/>
    <property type="match status" value="1"/>
</dbReference>
<evidence type="ECO:0000256" key="3">
    <source>
        <dbReference type="ARBA" id="ARBA00010617"/>
    </source>
</evidence>
<evidence type="ECO:0000256" key="1">
    <source>
        <dbReference type="ARBA" id="ARBA00001971"/>
    </source>
</evidence>
<evidence type="ECO:0000256" key="11">
    <source>
        <dbReference type="RuleBase" id="RU000461"/>
    </source>
</evidence>
<dbReference type="Proteomes" id="UP000434172">
    <property type="component" value="Unassembled WGS sequence"/>
</dbReference>
<keyword evidence="4 13" id="KW-0812">Transmembrane</keyword>
<feature type="domain" description="Major facilitator superfamily (MFS) profile" evidence="14">
    <location>
        <begin position="60"/>
        <end position="379"/>
    </location>
</feature>
<dbReference type="GO" id="GO:0022857">
    <property type="term" value="F:transmembrane transporter activity"/>
    <property type="evidence" value="ECO:0007669"/>
    <property type="project" value="InterPro"/>
</dbReference>
<evidence type="ECO:0000256" key="13">
    <source>
        <dbReference type="SAM" id="Phobius"/>
    </source>
</evidence>
<dbReference type="InterPro" id="IPR011701">
    <property type="entry name" value="MFS"/>
</dbReference>
<sequence length="379" mass="41574">MAAAQSPKQDRPPDKDEMAVVDDKQKKMNDAEENETADRSTTQDDEDESRYLTGAQLWLVLASLCLSVFLVALDQTIIAPALGTITSEFASIRDIGWYGSSYLMTQTVLQPPYGSIYHLFDIKTTFLGAVALFELGSLITAVAPTSAAFIVGRAVAGLGTAGIFSGSLVILAFAMPLRHRPAIFGVFGGLWRISSVVGPLLGGAFTDKVTWRWCFYINLRGGHGGDILLPAILRLDLAGTAAFFPAIAMLLLALQWGGADYAWDDSRIIGLFYVIPRGYAIGMSAVIAHHDESVYPESHAFVPERWLDENGRHRKELDRALLAFSKGSRGCLGINLAYCELYILLALLIVRVFPRMKLHETTEADVAYDHDFFNPFPCD</sequence>
<comment type="similarity">
    <text evidence="3 11">Belongs to the cytochrome P450 family.</text>
</comment>
<feature type="transmembrane region" description="Helical" evidence="13">
    <location>
        <begin position="156"/>
        <end position="175"/>
    </location>
</feature>